<keyword evidence="2" id="KW-1185">Reference proteome</keyword>
<dbReference type="KEGG" id="ark:D6B99_03385"/>
<organism evidence="1 2">
    <name type="scientific">Arachidicoccus soli</name>
    <dbReference type="NCBI Taxonomy" id="2341117"/>
    <lineage>
        <taxon>Bacteria</taxon>
        <taxon>Pseudomonadati</taxon>
        <taxon>Bacteroidota</taxon>
        <taxon>Chitinophagia</taxon>
        <taxon>Chitinophagales</taxon>
        <taxon>Chitinophagaceae</taxon>
        <taxon>Arachidicoccus</taxon>
    </lineage>
</organism>
<protein>
    <submittedName>
        <fullName evidence="1">DUF4907 domain-containing protein</fullName>
    </submittedName>
</protein>
<dbReference type="EMBL" id="CP032489">
    <property type="protein sequence ID" value="AYD46743.1"/>
    <property type="molecule type" value="Genomic_DNA"/>
</dbReference>
<name>A0A386HLW0_9BACT</name>
<dbReference type="Proteomes" id="UP000266118">
    <property type="component" value="Chromosome"/>
</dbReference>
<sequence>MNLSHRKPIMQMINFRFALIIVIASALFSFSCSSPHSNRSKGWVQLKLEPLQTNTGWGYEVFAGEKLYIKQDKIPVLEGNQGFKTREQALHAGQIVINKLKKGQAPALDSNDLKKVGVQF</sequence>
<evidence type="ECO:0000313" key="1">
    <source>
        <dbReference type="EMBL" id="AYD46743.1"/>
    </source>
</evidence>
<dbReference type="PROSITE" id="PS51257">
    <property type="entry name" value="PROKAR_LIPOPROTEIN"/>
    <property type="match status" value="1"/>
</dbReference>
<dbReference type="Pfam" id="PF16250">
    <property type="entry name" value="DUF4907"/>
    <property type="match status" value="1"/>
</dbReference>
<reference evidence="1 2" key="1">
    <citation type="submission" date="2018-09" db="EMBL/GenBank/DDBJ databases">
        <title>Arachidicoccus sp. nov., a bacterium isolated from soil.</title>
        <authorList>
            <person name="Weon H.-Y."/>
            <person name="Kwon S.-W."/>
            <person name="Lee S.A."/>
        </authorList>
    </citation>
    <scope>NUCLEOTIDE SEQUENCE [LARGE SCALE GENOMIC DNA]</scope>
    <source>
        <strain evidence="1 2">KIS59-12</strain>
    </source>
</reference>
<dbReference type="OrthoDB" id="674043at2"/>
<evidence type="ECO:0000313" key="2">
    <source>
        <dbReference type="Proteomes" id="UP000266118"/>
    </source>
</evidence>
<gene>
    <name evidence="1" type="ORF">D6B99_03385</name>
</gene>
<accession>A0A386HLW0</accession>
<dbReference type="InterPro" id="IPR032593">
    <property type="entry name" value="DUF4907"/>
</dbReference>
<proteinExistence type="predicted"/>
<dbReference type="AlphaFoldDB" id="A0A386HLW0"/>